<dbReference type="PANTHER" id="PTHR33571">
    <property type="entry name" value="SSL8005 PROTEIN"/>
    <property type="match status" value="1"/>
</dbReference>
<evidence type="ECO:0000256" key="8">
    <source>
        <dbReference type="ARBA" id="ARBA00022842"/>
    </source>
</evidence>
<gene>
    <name evidence="11" type="ORF">THIARS_90142</name>
</gene>
<sequence length="96" mass="10391">MRPPAALESNRVAIRRIAEAHRTRNPRVFGSVLYGDDAEGSDLDLLIDPTPEMSLVDIGAIRLELSNLLGVSVDVLTLNGLPDKFRATVIAEARPA</sequence>
<dbReference type="SUPFAM" id="SSF81301">
    <property type="entry name" value="Nucleotidyltransferase"/>
    <property type="match status" value="1"/>
</dbReference>
<keyword evidence="8" id="KW-0460">Magnesium</keyword>
<keyword evidence="2" id="KW-1277">Toxin-antitoxin system</keyword>
<dbReference type="RefSeq" id="WP_094161945.1">
    <property type="nucleotide sequence ID" value="NZ_LT592171.1"/>
</dbReference>
<name>A0A238DA28_THIDL</name>
<dbReference type="InterPro" id="IPR002934">
    <property type="entry name" value="Polymerase_NTP_transf_dom"/>
</dbReference>
<dbReference type="AlphaFoldDB" id="A0A238DA28"/>
<evidence type="ECO:0000256" key="9">
    <source>
        <dbReference type="ARBA" id="ARBA00038276"/>
    </source>
</evidence>
<comment type="similarity">
    <text evidence="9">Belongs to the MntA antitoxin family.</text>
</comment>
<dbReference type="InterPro" id="IPR043519">
    <property type="entry name" value="NT_sf"/>
</dbReference>
<dbReference type="Proteomes" id="UP000214566">
    <property type="component" value="Unassembled WGS sequence"/>
</dbReference>
<dbReference type="CDD" id="cd05403">
    <property type="entry name" value="NT_KNTase_like"/>
    <property type="match status" value="1"/>
</dbReference>
<evidence type="ECO:0000256" key="6">
    <source>
        <dbReference type="ARBA" id="ARBA00022741"/>
    </source>
</evidence>
<organism evidence="11 12">
    <name type="scientific">Thiomonas delicata</name>
    <name type="common">Thiomonas cuprina</name>
    <dbReference type="NCBI Taxonomy" id="364030"/>
    <lineage>
        <taxon>Bacteria</taxon>
        <taxon>Pseudomonadati</taxon>
        <taxon>Pseudomonadota</taxon>
        <taxon>Betaproteobacteria</taxon>
        <taxon>Burkholderiales</taxon>
        <taxon>Thiomonas</taxon>
    </lineage>
</organism>
<evidence type="ECO:0000259" key="10">
    <source>
        <dbReference type="Pfam" id="PF01909"/>
    </source>
</evidence>
<dbReference type="GO" id="GO:0016779">
    <property type="term" value="F:nucleotidyltransferase activity"/>
    <property type="evidence" value="ECO:0007669"/>
    <property type="project" value="UniProtKB-KW"/>
</dbReference>
<comment type="cofactor">
    <cofactor evidence="1">
        <name>Mg(2+)</name>
        <dbReference type="ChEBI" id="CHEBI:18420"/>
    </cofactor>
</comment>
<keyword evidence="7" id="KW-0067">ATP-binding</keyword>
<evidence type="ECO:0000256" key="1">
    <source>
        <dbReference type="ARBA" id="ARBA00001946"/>
    </source>
</evidence>
<keyword evidence="4" id="KW-0548">Nucleotidyltransferase</keyword>
<evidence type="ECO:0000313" key="11">
    <source>
        <dbReference type="EMBL" id="SBP89992.1"/>
    </source>
</evidence>
<dbReference type="GO" id="GO:0005524">
    <property type="term" value="F:ATP binding"/>
    <property type="evidence" value="ECO:0007669"/>
    <property type="project" value="UniProtKB-KW"/>
</dbReference>
<evidence type="ECO:0000256" key="4">
    <source>
        <dbReference type="ARBA" id="ARBA00022695"/>
    </source>
</evidence>
<evidence type="ECO:0000256" key="5">
    <source>
        <dbReference type="ARBA" id="ARBA00022723"/>
    </source>
</evidence>
<proteinExistence type="inferred from homology"/>
<evidence type="ECO:0000313" key="12">
    <source>
        <dbReference type="Proteomes" id="UP000214566"/>
    </source>
</evidence>
<dbReference type="GO" id="GO:0046872">
    <property type="term" value="F:metal ion binding"/>
    <property type="evidence" value="ECO:0007669"/>
    <property type="project" value="UniProtKB-KW"/>
</dbReference>
<dbReference type="Gene3D" id="3.30.460.10">
    <property type="entry name" value="Beta Polymerase, domain 2"/>
    <property type="match status" value="1"/>
</dbReference>
<protein>
    <submittedName>
        <fullName evidence="11">DNA polymerase, beta-like region</fullName>
    </submittedName>
</protein>
<dbReference type="EMBL" id="FLMQ01000058">
    <property type="protein sequence ID" value="SBP89992.1"/>
    <property type="molecule type" value="Genomic_DNA"/>
</dbReference>
<keyword evidence="6" id="KW-0547">Nucleotide-binding</keyword>
<reference evidence="11 12" key="1">
    <citation type="submission" date="2016-06" db="EMBL/GenBank/DDBJ databases">
        <authorList>
            <person name="Kjaerup R.B."/>
            <person name="Dalgaard T.S."/>
            <person name="Juul-Madsen H.R."/>
        </authorList>
    </citation>
    <scope>NUCLEOTIDE SEQUENCE [LARGE SCALE GENOMIC DNA]</scope>
    <source>
        <strain evidence="11 12">DSM 16361</strain>
    </source>
</reference>
<dbReference type="Pfam" id="PF01909">
    <property type="entry name" value="NTP_transf_2"/>
    <property type="match status" value="1"/>
</dbReference>
<keyword evidence="12" id="KW-1185">Reference proteome</keyword>
<accession>A0A238DA28</accession>
<evidence type="ECO:0000256" key="3">
    <source>
        <dbReference type="ARBA" id="ARBA00022679"/>
    </source>
</evidence>
<feature type="domain" description="Polymerase nucleotidyl transferase" evidence="10">
    <location>
        <begin position="27"/>
        <end position="95"/>
    </location>
</feature>
<dbReference type="PANTHER" id="PTHR33571:SF12">
    <property type="entry name" value="BSL3053 PROTEIN"/>
    <property type="match status" value="1"/>
</dbReference>
<dbReference type="InterPro" id="IPR052038">
    <property type="entry name" value="Type-VII_TA_antitoxin"/>
</dbReference>
<dbReference type="OrthoDB" id="561385at2"/>
<evidence type="ECO:0000256" key="2">
    <source>
        <dbReference type="ARBA" id="ARBA00022649"/>
    </source>
</evidence>
<evidence type="ECO:0000256" key="7">
    <source>
        <dbReference type="ARBA" id="ARBA00022840"/>
    </source>
</evidence>
<keyword evidence="3" id="KW-0808">Transferase</keyword>
<keyword evidence="5" id="KW-0479">Metal-binding</keyword>